<dbReference type="Gene3D" id="6.10.250.2870">
    <property type="match status" value="1"/>
</dbReference>
<reference evidence="10 11" key="1">
    <citation type="submission" date="2019-11" db="EMBL/GenBank/DDBJ databases">
        <title>Agromyces kandeliae sp. nov., isolated from mangrove soil.</title>
        <authorList>
            <person name="Wang R."/>
        </authorList>
    </citation>
    <scope>NUCLEOTIDE SEQUENCE [LARGE SCALE GENOMIC DNA]</scope>
    <source>
        <strain evidence="10 11">Q22</strain>
    </source>
</reference>
<dbReference type="PROSITE" id="PS50110">
    <property type="entry name" value="RESPONSE_REGULATORY"/>
    <property type="match status" value="1"/>
</dbReference>
<dbReference type="Pfam" id="PF07730">
    <property type="entry name" value="HisKA_3"/>
    <property type="match status" value="1"/>
</dbReference>
<dbReference type="GO" id="GO:0016020">
    <property type="term" value="C:membrane"/>
    <property type="evidence" value="ECO:0007669"/>
    <property type="project" value="InterPro"/>
</dbReference>
<feature type="modified residue" description="4-aspartylphosphate" evidence="5">
    <location>
        <position position="397"/>
    </location>
</feature>
<accession>A0A6L5QX61</accession>
<dbReference type="PROSITE" id="PS00622">
    <property type="entry name" value="HTH_LUXR_1"/>
    <property type="match status" value="1"/>
</dbReference>
<feature type="domain" description="Response regulatory" evidence="9">
    <location>
        <begin position="347"/>
        <end position="462"/>
    </location>
</feature>
<feature type="transmembrane region" description="Helical" evidence="7">
    <location>
        <begin position="37"/>
        <end position="55"/>
    </location>
</feature>
<dbReference type="InterPro" id="IPR001789">
    <property type="entry name" value="Sig_transdc_resp-reg_receiver"/>
</dbReference>
<dbReference type="Pfam" id="PF00072">
    <property type="entry name" value="Response_reg"/>
    <property type="match status" value="1"/>
</dbReference>
<feature type="transmembrane region" description="Helical" evidence="7">
    <location>
        <begin position="84"/>
        <end position="101"/>
    </location>
</feature>
<dbReference type="GO" id="GO:0006355">
    <property type="term" value="P:regulation of DNA-templated transcription"/>
    <property type="evidence" value="ECO:0007669"/>
    <property type="project" value="InterPro"/>
</dbReference>
<keyword evidence="7" id="KW-0812">Transmembrane</keyword>
<comment type="caution">
    <text evidence="10">The sequence shown here is derived from an EMBL/GenBank/DDBJ whole genome shotgun (WGS) entry which is preliminary data.</text>
</comment>
<feature type="region of interest" description="Disordered" evidence="6">
    <location>
        <begin position="312"/>
        <end position="333"/>
    </location>
</feature>
<name>A0A6L5QX61_9MICO</name>
<dbReference type="PANTHER" id="PTHR43214">
    <property type="entry name" value="TWO-COMPONENT RESPONSE REGULATOR"/>
    <property type="match status" value="1"/>
</dbReference>
<dbReference type="EMBL" id="WKJD01000003">
    <property type="protein sequence ID" value="MRX42265.1"/>
    <property type="molecule type" value="Genomic_DNA"/>
</dbReference>
<evidence type="ECO:0000256" key="3">
    <source>
        <dbReference type="ARBA" id="ARBA00023125"/>
    </source>
</evidence>
<dbReference type="InterPro" id="IPR011712">
    <property type="entry name" value="Sig_transdc_His_kin_sub3_dim/P"/>
</dbReference>
<dbReference type="Pfam" id="PF00196">
    <property type="entry name" value="GerE"/>
    <property type="match status" value="1"/>
</dbReference>
<dbReference type="PRINTS" id="PR00038">
    <property type="entry name" value="HTHLUXR"/>
</dbReference>
<evidence type="ECO:0000259" key="8">
    <source>
        <dbReference type="PROSITE" id="PS50043"/>
    </source>
</evidence>
<dbReference type="PANTHER" id="PTHR43214:SF24">
    <property type="entry name" value="TRANSCRIPTIONAL REGULATORY PROTEIN NARL-RELATED"/>
    <property type="match status" value="1"/>
</dbReference>
<proteinExistence type="predicted"/>
<evidence type="ECO:0000313" key="11">
    <source>
        <dbReference type="Proteomes" id="UP000476511"/>
    </source>
</evidence>
<dbReference type="GO" id="GO:0003677">
    <property type="term" value="F:DNA binding"/>
    <property type="evidence" value="ECO:0007669"/>
    <property type="project" value="UniProtKB-KW"/>
</dbReference>
<evidence type="ECO:0000313" key="10">
    <source>
        <dbReference type="EMBL" id="MRX42265.1"/>
    </source>
</evidence>
<dbReference type="GO" id="GO:0000155">
    <property type="term" value="F:phosphorelay sensor kinase activity"/>
    <property type="evidence" value="ECO:0007669"/>
    <property type="project" value="InterPro"/>
</dbReference>
<feature type="domain" description="HTH luxR-type" evidence="8">
    <location>
        <begin position="489"/>
        <end position="554"/>
    </location>
</feature>
<keyword evidence="4" id="KW-0804">Transcription</keyword>
<feature type="transmembrane region" description="Helical" evidence="7">
    <location>
        <begin position="62"/>
        <end position="78"/>
    </location>
</feature>
<dbReference type="CDD" id="cd06170">
    <property type="entry name" value="LuxR_C_like"/>
    <property type="match status" value="1"/>
</dbReference>
<keyword evidence="2" id="KW-0805">Transcription regulation</keyword>
<dbReference type="SMART" id="SM00421">
    <property type="entry name" value="HTH_LUXR"/>
    <property type="match status" value="1"/>
</dbReference>
<evidence type="ECO:0000256" key="4">
    <source>
        <dbReference type="ARBA" id="ARBA00023163"/>
    </source>
</evidence>
<dbReference type="SUPFAM" id="SSF52172">
    <property type="entry name" value="CheY-like"/>
    <property type="match status" value="1"/>
</dbReference>
<evidence type="ECO:0000259" key="9">
    <source>
        <dbReference type="PROSITE" id="PS50110"/>
    </source>
</evidence>
<dbReference type="InterPro" id="IPR000792">
    <property type="entry name" value="Tscrpt_reg_LuxR_C"/>
</dbReference>
<dbReference type="GO" id="GO:0046983">
    <property type="term" value="F:protein dimerization activity"/>
    <property type="evidence" value="ECO:0007669"/>
    <property type="project" value="InterPro"/>
</dbReference>
<dbReference type="PROSITE" id="PS50043">
    <property type="entry name" value="HTH_LUXR_2"/>
    <property type="match status" value="1"/>
</dbReference>
<dbReference type="InterPro" id="IPR058245">
    <property type="entry name" value="NreC/VraR/RcsB-like_REC"/>
</dbReference>
<feature type="transmembrane region" description="Helical" evidence="7">
    <location>
        <begin position="108"/>
        <end position="126"/>
    </location>
</feature>
<gene>
    <name evidence="10" type="ORF">GJR97_00830</name>
</gene>
<dbReference type="CDD" id="cd17535">
    <property type="entry name" value="REC_NarL-like"/>
    <property type="match status" value="1"/>
</dbReference>
<protein>
    <submittedName>
        <fullName evidence="10">Response regulator</fullName>
    </submittedName>
</protein>
<dbReference type="InterPro" id="IPR011006">
    <property type="entry name" value="CheY-like_superfamily"/>
</dbReference>
<evidence type="ECO:0000256" key="2">
    <source>
        <dbReference type="ARBA" id="ARBA00023015"/>
    </source>
</evidence>
<sequence length="563" mass="59870">MDRRTRWHLAQDIAVAALIAALGLAEVWVPFESVQGTGSPVVSTAAILVCAVLLALRRVAPLVLVGVPLTWVLCFVATGGDAQVLFFGGFLPLALALYTGARHGGIRTSAAICGSVFAAVILADLFVPELQGPSEVFFHWGVLLTIFLIGIGMRVSERRAVDAAIRAAVAETEAREAALRAVAEERARIARELHDILGHSVSVMVVQAGAAAEVVDVDPGAARQALEAIRTTGTDALAEVRRVVELLRDDDPESLSPQPGIARIPELIEQARGTGLVVDFRADDTSDLSAGRQLAVYRVVQESLTNVRRHAVRRHARRRSGSGSERMARPRVTPDRGSIVTASTATRVLLVDDQELVRVGFRLILERAGLEVVGEAGDGATGVAAAAELAPDVVLMDIRMPVMDGIEATRLILEGDPSRRVLALTTFDLDEIVFAAVRAGASGFLLKDVPPADLVHAVGVVSRGEAMLAPAVTARLLERFASSPSPDSALPPGVELTEREVEIVRLVARGRSNAEIGAVLFLSESTVKTYVSRLLAKLGAHDRVQIAILAYESGLVRPGERTD</sequence>
<dbReference type="InterPro" id="IPR039420">
    <property type="entry name" value="WalR-like"/>
</dbReference>
<feature type="transmembrane region" description="Helical" evidence="7">
    <location>
        <begin position="138"/>
        <end position="156"/>
    </location>
</feature>
<keyword evidence="7" id="KW-0472">Membrane</keyword>
<evidence type="ECO:0000256" key="5">
    <source>
        <dbReference type="PROSITE-ProRule" id="PRU00169"/>
    </source>
</evidence>
<evidence type="ECO:0000256" key="1">
    <source>
        <dbReference type="ARBA" id="ARBA00022553"/>
    </source>
</evidence>
<dbReference type="InterPro" id="IPR016032">
    <property type="entry name" value="Sig_transdc_resp-reg_C-effctor"/>
</dbReference>
<organism evidence="10 11">
    <name type="scientific">Agromyces kandeliae</name>
    <dbReference type="NCBI Taxonomy" id="2666141"/>
    <lineage>
        <taxon>Bacteria</taxon>
        <taxon>Bacillati</taxon>
        <taxon>Actinomycetota</taxon>
        <taxon>Actinomycetes</taxon>
        <taxon>Micrococcales</taxon>
        <taxon>Microbacteriaceae</taxon>
        <taxon>Agromyces</taxon>
    </lineage>
</organism>
<keyword evidence="7" id="KW-1133">Transmembrane helix</keyword>
<dbReference type="SMART" id="SM00448">
    <property type="entry name" value="REC"/>
    <property type="match status" value="1"/>
</dbReference>
<feature type="transmembrane region" description="Helical" evidence="7">
    <location>
        <begin position="12"/>
        <end position="31"/>
    </location>
</feature>
<dbReference type="SUPFAM" id="SSF46894">
    <property type="entry name" value="C-terminal effector domain of the bipartite response regulators"/>
    <property type="match status" value="1"/>
</dbReference>
<keyword evidence="1 5" id="KW-0597">Phosphoprotein</keyword>
<dbReference type="Proteomes" id="UP000476511">
    <property type="component" value="Unassembled WGS sequence"/>
</dbReference>
<evidence type="ECO:0000256" key="6">
    <source>
        <dbReference type="SAM" id="MobiDB-lite"/>
    </source>
</evidence>
<dbReference type="RefSeq" id="WP_154344673.1">
    <property type="nucleotide sequence ID" value="NZ_WKJD01000003.1"/>
</dbReference>
<dbReference type="Gene3D" id="3.40.50.2300">
    <property type="match status" value="1"/>
</dbReference>
<dbReference type="AlphaFoldDB" id="A0A6L5QX61"/>
<keyword evidence="3" id="KW-0238">DNA-binding</keyword>
<keyword evidence="11" id="KW-1185">Reference proteome</keyword>
<evidence type="ECO:0000256" key="7">
    <source>
        <dbReference type="SAM" id="Phobius"/>
    </source>
</evidence>